<dbReference type="PANTHER" id="PTHR47150">
    <property type="entry name" value="OS12G0169200 PROTEIN"/>
    <property type="match status" value="1"/>
</dbReference>
<reference evidence="1" key="1">
    <citation type="journal article" date="2016" name="Nat. Genet.">
        <title>The genome sequences of Arachis duranensis and Arachis ipaensis, the diploid ancestors of cultivated peanut.</title>
        <authorList>
            <person name="Bertioli D.J."/>
            <person name="Cannon S.B."/>
            <person name="Froenicke L."/>
            <person name="Huang G."/>
            <person name="Farmer A.D."/>
            <person name="Cannon E.K."/>
            <person name="Liu X."/>
            <person name="Gao D."/>
            <person name="Clevenger J."/>
            <person name="Dash S."/>
            <person name="Ren L."/>
            <person name="Moretzsohn M.C."/>
            <person name="Shirasawa K."/>
            <person name="Huang W."/>
            <person name="Vidigal B."/>
            <person name="Abernathy B."/>
            <person name="Chu Y."/>
            <person name="Niederhuth C.E."/>
            <person name="Umale P."/>
            <person name="Araujo A.C."/>
            <person name="Kozik A."/>
            <person name="Kim K.D."/>
            <person name="Burow M.D."/>
            <person name="Varshney R.K."/>
            <person name="Wang X."/>
            <person name="Zhang X."/>
            <person name="Barkley N."/>
            <person name="Guimaraes P.M."/>
            <person name="Isobe S."/>
            <person name="Guo B."/>
            <person name="Liao B."/>
            <person name="Stalker H.T."/>
            <person name="Schmitz R.J."/>
            <person name="Scheffler B.E."/>
            <person name="Leal-Bertioli S.C."/>
            <person name="Xun X."/>
            <person name="Jackson S.A."/>
            <person name="Michelmore R."/>
            <person name="Ozias-Akins P."/>
        </authorList>
    </citation>
    <scope>NUCLEOTIDE SEQUENCE [LARGE SCALE GENOMIC DNA]</scope>
    <source>
        <strain evidence="1">cv. V14167</strain>
    </source>
</reference>
<protein>
    <submittedName>
        <fullName evidence="2">Uncharacterized protein LOC107460739</fullName>
    </submittedName>
</protein>
<dbReference type="AlphaFoldDB" id="A0A6P4BAB6"/>
<accession>A0A6P4BAB6</accession>
<dbReference type="RefSeq" id="XP_015934613.2">
    <property type="nucleotide sequence ID" value="XM_016079127.2"/>
</dbReference>
<gene>
    <name evidence="2" type="primary">LOC107460739</name>
</gene>
<organism evidence="1 2">
    <name type="scientific">Arachis duranensis</name>
    <name type="common">Wild peanut</name>
    <dbReference type="NCBI Taxonomy" id="130453"/>
    <lineage>
        <taxon>Eukaryota</taxon>
        <taxon>Viridiplantae</taxon>
        <taxon>Streptophyta</taxon>
        <taxon>Embryophyta</taxon>
        <taxon>Tracheophyta</taxon>
        <taxon>Spermatophyta</taxon>
        <taxon>Magnoliopsida</taxon>
        <taxon>eudicotyledons</taxon>
        <taxon>Gunneridae</taxon>
        <taxon>Pentapetalae</taxon>
        <taxon>rosids</taxon>
        <taxon>fabids</taxon>
        <taxon>Fabales</taxon>
        <taxon>Fabaceae</taxon>
        <taxon>Papilionoideae</taxon>
        <taxon>50 kb inversion clade</taxon>
        <taxon>dalbergioids sensu lato</taxon>
        <taxon>Dalbergieae</taxon>
        <taxon>Pterocarpus clade</taxon>
        <taxon>Arachis</taxon>
    </lineage>
</organism>
<keyword evidence="1" id="KW-1185">Reference proteome</keyword>
<dbReference type="InterPro" id="IPR006912">
    <property type="entry name" value="Harbinger_derived_prot"/>
</dbReference>
<evidence type="ECO:0000313" key="1">
    <source>
        <dbReference type="Proteomes" id="UP000515211"/>
    </source>
</evidence>
<sequence>MAKERERKMDMQILNAGTSTMSEKRRALHEIAYSEEEDIDRNSIPTPHRWINRDQETGHDRLFQDYFADEPVYNANIFRRRFQMRRHVFLRIVDALSNIYPYFQHRVDATGRRGLSPLKKCTAAIRMLAYGVAADAVDDYVRIGESTTIECLKKFVEGVISVFEDEYLRKSNPNDVRRLLQMADGRGFPGMLGSIDCMHWQWKNCPKAWKVFGSNNDINVLDHSSVFDDILNDRTLEVNYTINGDNYTMGYYLADDIYPEWATFVKSISKPQGKKRKLFAQYQEGQRKDVEQAFGVLQARFAIIRGSARFWEKKKLANIMRACIILHNMIVEDKRDIYAENFAQGLEYDDVENDLSQPQLGEEHFAPYHQFFQRNAQL</sequence>
<dbReference type="GeneID" id="107460739"/>
<proteinExistence type="predicted"/>
<dbReference type="Proteomes" id="UP000515211">
    <property type="component" value="Chromosome 8"/>
</dbReference>
<dbReference type="PANTHER" id="PTHR47150:SF6">
    <property type="entry name" value="OS01G0872900 PROTEIN"/>
    <property type="match status" value="1"/>
</dbReference>
<dbReference type="Pfam" id="PF04827">
    <property type="entry name" value="Plant_tran"/>
    <property type="match status" value="2"/>
</dbReference>
<evidence type="ECO:0000313" key="2">
    <source>
        <dbReference type="RefSeq" id="XP_015934613.2"/>
    </source>
</evidence>
<name>A0A6P4BAB6_ARADU</name>
<reference evidence="2" key="2">
    <citation type="submission" date="2025-08" db="UniProtKB">
        <authorList>
            <consortium name="RefSeq"/>
        </authorList>
    </citation>
    <scope>IDENTIFICATION</scope>
    <source>
        <tissue evidence="2">Whole plant</tissue>
    </source>
</reference>
<dbReference type="KEGG" id="adu:107460739"/>